<dbReference type="EMBL" id="BSRX01000007">
    <property type="protein sequence ID" value="GLW53546.1"/>
    <property type="molecule type" value="Genomic_DNA"/>
</dbReference>
<proteinExistence type="predicted"/>
<feature type="region of interest" description="Disordered" evidence="1">
    <location>
        <begin position="1"/>
        <end position="85"/>
    </location>
</feature>
<protein>
    <submittedName>
        <fullName evidence="2">Uncharacterized protein</fullName>
    </submittedName>
</protein>
<dbReference type="Proteomes" id="UP001165143">
    <property type="component" value="Unassembled WGS sequence"/>
</dbReference>
<organism evidence="2 3">
    <name type="scientific">Kitasatospora phosalacinea</name>
    <dbReference type="NCBI Taxonomy" id="2065"/>
    <lineage>
        <taxon>Bacteria</taxon>
        <taxon>Bacillati</taxon>
        <taxon>Actinomycetota</taxon>
        <taxon>Actinomycetes</taxon>
        <taxon>Kitasatosporales</taxon>
        <taxon>Streptomycetaceae</taxon>
        <taxon>Kitasatospora</taxon>
    </lineage>
</organism>
<feature type="compositionally biased region" description="Gly residues" evidence="1">
    <location>
        <begin position="68"/>
        <end position="85"/>
    </location>
</feature>
<feature type="compositionally biased region" description="Basic and acidic residues" evidence="1">
    <location>
        <begin position="57"/>
        <end position="67"/>
    </location>
</feature>
<evidence type="ECO:0000256" key="1">
    <source>
        <dbReference type="SAM" id="MobiDB-lite"/>
    </source>
</evidence>
<name>A0A9W6UKM4_9ACTN</name>
<feature type="compositionally biased region" description="Acidic residues" evidence="1">
    <location>
        <begin position="37"/>
        <end position="53"/>
    </location>
</feature>
<comment type="caution">
    <text evidence="2">The sequence shown here is derived from an EMBL/GenBank/DDBJ whole genome shotgun (WGS) entry which is preliminary data.</text>
</comment>
<dbReference type="RefSeq" id="WP_033254241.1">
    <property type="nucleotide sequence ID" value="NZ_BSRX01000007.1"/>
</dbReference>
<reference evidence="2" key="1">
    <citation type="submission" date="2023-02" db="EMBL/GenBank/DDBJ databases">
        <title>Kitasatospora phosalacinea NBRC 14362.</title>
        <authorList>
            <person name="Ichikawa N."/>
            <person name="Sato H."/>
            <person name="Tonouchi N."/>
        </authorList>
    </citation>
    <scope>NUCLEOTIDE SEQUENCE</scope>
    <source>
        <strain evidence="2">NBRC 14362</strain>
    </source>
</reference>
<accession>A0A9W6UKM4</accession>
<sequence>MTHHKSDRAAGGDPVDGDGLPWRPDRAGPGEYAEQDRGEEDGSEPEPEPESGPEPEPGGHGHGHGEGDGAGDGAGGGDGDGDGGV</sequence>
<evidence type="ECO:0000313" key="2">
    <source>
        <dbReference type="EMBL" id="GLW53546.1"/>
    </source>
</evidence>
<evidence type="ECO:0000313" key="3">
    <source>
        <dbReference type="Proteomes" id="UP001165143"/>
    </source>
</evidence>
<dbReference type="AlphaFoldDB" id="A0A9W6UKM4"/>
<gene>
    <name evidence="2" type="ORF">Kpho01_15570</name>
</gene>